<dbReference type="GO" id="GO:0005794">
    <property type="term" value="C:Golgi apparatus"/>
    <property type="evidence" value="ECO:0007669"/>
    <property type="project" value="TreeGrafter"/>
</dbReference>
<evidence type="ECO:0000256" key="1">
    <source>
        <dbReference type="SAM" id="MobiDB-lite"/>
    </source>
</evidence>
<organism evidence="2 3">
    <name type="scientific">Daucus carota subsp. sativus</name>
    <name type="common">Carrot</name>
    <dbReference type="NCBI Taxonomy" id="79200"/>
    <lineage>
        <taxon>Eukaryota</taxon>
        <taxon>Viridiplantae</taxon>
        <taxon>Streptophyta</taxon>
        <taxon>Embryophyta</taxon>
        <taxon>Tracheophyta</taxon>
        <taxon>Spermatophyta</taxon>
        <taxon>Magnoliopsida</taxon>
        <taxon>eudicotyledons</taxon>
        <taxon>Gunneridae</taxon>
        <taxon>Pentapetalae</taxon>
        <taxon>asterids</taxon>
        <taxon>campanulids</taxon>
        <taxon>Apiales</taxon>
        <taxon>Apiaceae</taxon>
        <taxon>Apioideae</taxon>
        <taxon>Scandiceae</taxon>
        <taxon>Daucinae</taxon>
        <taxon>Daucus</taxon>
        <taxon>Daucus sect. Daucus</taxon>
    </lineage>
</organism>
<dbReference type="PANTHER" id="PTHR13448">
    <property type="entry name" value="TRANSMEMBRANE PROTEIN 214"/>
    <property type="match status" value="1"/>
</dbReference>
<reference evidence="2" key="1">
    <citation type="journal article" date="2016" name="Nat. Genet.">
        <title>A high-quality carrot genome assembly provides new insights into carotenoid accumulation and asterid genome evolution.</title>
        <authorList>
            <person name="Iorizzo M."/>
            <person name="Ellison S."/>
            <person name="Senalik D."/>
            <person name="Zeng P."/>
            <person name="Satapoomin P."/>
            <person name="Huang J."/>
            <person name="Bowman M."/>
            <person name="Iovene M."/>
            <person name="Sanseverino W."/>
            <person name="Cavagnaro P."/>
            <person name="Yildiz M."/>
            <person name="Macko-Podgorni A."/>
            <person name="Moranska E."/>
            <person name="Grzebelus E."/>
            <person name="Grzebelus D."/>
            <person name="Ashrafi H."/>
            <person name="Zheng Z."/>
            <person name="Cheng S."/>
            <person name="Spooner D."/>
            <person name="Van Deynze A."/>
            <person name="Simon P."/>
        </authorList>
    </citation>
    <scope>NUCLEOTIDE SEQUENCE</scope>
    <source>
        <tissue evidence="2">Leaf</tissue>
    </source>
</reference>
<feature type="compositionally biased region" description="Basic residues" evidence="1">
    <location>
        <begin position="28"/>
        <end position="37"/>
    </location>
</feature>
<protein>
    <recommendedName>
        <fullName evidence="4">Transmembrane protein 214-A</fullName>
    </recommendedName>
</protein>
<dbReference type="EMBL" id="CP093350">
    <property type="protein sequence ID" value="WOH13301.1"/>
    <property type="molecule type" value="Genomic_DNA"/>
</dbReference>
<dbReference type="KEGG" id="dcr:108199797"/>
<gene>
    <name evidence="2" type="ORF">DCAR_0832810</name>
</gene>
<evidence type="ECO:0008006" key="4">
    <source>
        <dbReference type="Google" id="ProtNLM"/>
    </source>
</evidence>
<name>A0AAF0XS51_DAUCS</name>
<evidence type="ECO:0000313" key="3">
    <source>
        <dbReference type="Proteomes" id="UP000077755"/>
    </source>
</evidence>
<keyword evidence="3" id="KW-1185">Reference proteome</keyword>
<proteinExistence type="predicted"/>
<feature type="compositionally biased region" description="Low complexity" evidence="1">
    <location>
        <begin position="7"/>
        <end position="20"/>
    </location>
</feature>
<feature type="compositionally biased region" description="Basic and acidic residues" evidence="1">
    <location>
        <begin position="59"/>
        <end position="93"/>
    </location>
</feature>
<evidence type="ECO:0000313" key="2">
    <source>
        <dbReference type="EMBL" id="WOH13301.1"/>
    </source>
</evidence>
<accession>A0AAF0XS51</accession>
<dbReference type="Proteomes" id="UP000077755">
    <property type="component" value="Chromosome 8"/>
</dbReference>
<dbReference type="AlphaFoldDB" id="A0AAF0XS51"/>
<dbReference type="Pfam" id="PF10151">
    <property type="entry name" value="TMEM214"/>
    <property type="match status" value="1"/>
</dbReference>
<dbReference type="PANTHER" id="PTHR13448:SF14">
    <property type="entry name" value="F26K24.17 PROTEIN"/>
    <property type="match status" value="1"/>
</dbReference>
<feature type="region of interest" description="Disordered" evidence="1">
    <location>
        <begin position="1"/>
        <end position="123"/>
    </location>
</feature>
<dbReference type="GO" id="GO:0005783">
    <property type="term" value="C:endoplasmic reticulum"/>
    <property type="evidence" value="ECO:0007669"/>
    <property type="project" value="TreeGrafter"/>
</dbReference>
<reference evidence="2" key="2">
    <citation type="submission" date="2022-03" db="EMBL/GenBank/DDBJ databases">
        <title>Draft title - Genomic analysis of global carrot germplasm unveils the trajectory of domestication and the origin of high carotenoid orange carrot.</title>
        <authorList>
            <person name="Iorizzo M."/>
            <person name="Ellison S."/>
            <person name="Senalik D."/>
            <person name="Macko-Podgorni A."/>
            <person name="Grzebelus D."/>
            <person name="Bostan H."/>
            <person name="Rolling W."/>
            <person name="Curaba J."/>
            <person name="Simon P."/>
        </authorList>
    </citation>
    <scope>NUCLEOTIDE SEQUENCE</scope>
    <source>
        <tissue evidence="2">Leaf</tissue>
    </source>
</reference>
<sequence>MEFNYTEESSVAAAESSNSNHGWQKVTYAKKQRKAPARKSESGENGSAVHSNDGVFNSLEKKSEERRRRIEAERAAAMEEDRPVKSGRERSEGDESDDEIGGGAVENGGVVEEKKEKKKKKEKKVKVTIAEAASRIDADDLAAFLADVSVSYEAKEDIQLMRFADYFGRAFAAVSANQFPWTKMFRESAIAKIADIPVSHIPKAVYKTSVEWINQRSIEALSSFVLWSLDSVLSEFASQQTGGKGSKKATQQMSSKSQVAIFSVLSMVLRRKPDVMINLLPNLEENSKFKGQDKLPLLAWIVAQACQGDLAVALYAWAHLILPTIGGKSGSNPQNRDLVLQLVERILSAPKARTILVNGAVRKGERLMPPSALDLLLRATFPPSSARVKATERFESVYPVLKEVALAGVPGSKAMKQVTQQTLTFAVKAAGEGIPELSREATDIFIWCLTRHPDSYKQWDNIYLDNLEASLLILKKLTEEWRQLSENQSSLEGLGETLKSLRHKNEKALADGAQGAHHSLLKDADKYCKWLIGKISRGNGCMKSLAIVIIALGVGTVVMSPTIESLDWKQLSVFFNQQSFLTW</sequence>
<dbReference type="InterPro" id="IPR019308">
    <property type="entry name" value="TMEM214"/>
</dbReference>